<feature type="compositionally biased region" description="Basic and acidic residues" evidence="1">
    <location>
        <begin position="539"/>
        <end position="582"/>
    </location>
</feature>
<feature type="compositionally biased region" description="Basic and acidic residues" evidence="1">
    <location>
        <begin position="630"/>
        <end position="649"/>
    </location>
</feature>
<dbReference type="GeneID" id="94427898"/>
<feature type="compositionally biased region" description="Low complexity" evidence="1">
    <location>
        <begin position="1888"/>
        <end position="1911"/>
    </location>
</feature>
<feature type="compositionally biased region" description="Low complexity" evidence="1">
    <location>
        <begin position="1026"/>
        <end position="1038"/>
    </location>
</feature>
<accession>A0A2C6L096</accession>
<feature type="compositionally biased region" description="Basic and acidic residues" evidence="1">
    <location>
        <begin position="1"/>
        <end position="24"/>
    </location>
</feature>
<protein>
    <submittedName>
        <fullName evidence="2">Histone lysine methyltransferase set8</fullName>
    </submittedName>
</protein>
<feature type="compositionally biased region" description="Basic residues" evidence="1">
    <location>
        <begin position="1006"/>
        <end position="1019"/>
    </location>
</feature>
<feature type="compositionally biased region" description="Low complexity" evidence="1">
    <location>
        <begin position="1849"/>
        <end position="1866"/>
    </location>
</feature>
<feature type="compositionally biased region" description="Low complexity" evidence="1">
    <location>
        <begin position="1779"/>
        <end position="1810"/>
    </location>
</feature>
<feature type="region of interest" description="Disordered" evidence="1">
    <location>
        <begin position="2062"/>
        <end position="2167"/>
    </location>
</feature>
<feature type="compositionally biased region" description="Basic and acidic residues" evidence="1">
    <location>
        <begin position="796"/>
        <end position="811"/>
    </location>
</feature>
<feature type="compositionally biased region" description="Low complexity" evidence="1">
    <location>
        <begin position="819"/>
        <end position="828"/>
    </location>
</feature>
<evidence type="ECO:0000313" key="3">
    <source>
        <dbReference type="Proteomes" id="UP000221165"/>
    </source>
</evidence>
<feature type="region of interest" description="Disordered" evidence="1">
    <location>
        <begin position="52"/>
        <end position="238"/>
    </location>
</feature>
<feature type="compositionally biased region" description="Basic and acidic residues" evidence="1">
    <location>
        <begin position="2240"/>
        <end position="2251"/>
    </location>
</feature>
<dbReference type="RefSeq" id="XP_067923338.1">
    <property type="nucleotide sequence ID" value="XM_068064687.1"/>
</dbReference>
<feature type="compositionally biased region" description="Basic and acidic residues" evidence="1">
    <location>
        <begin position="1550"/>
        <end position="1564"/>
    </location>
</feature>
<feature type="region of interest" description="Disordered" evidence="1">
    <location>
        <begin position="251"/>
        <end position="409"/>
    </location>
</feature>
<name>A0A2C6L096_9APIC</name>
<feature type="compositionally biased region" description="Basic and acidic residues" evidence="1">
    <location>
        <begin position="1278"/>
        <end position="1308"/>
    </location>
</feature>
<feature type="compositionally biased region" description="Low complexity" evidence="1">
    <location>
        <begin position="952"/>
        <end position="963"/>
    </location>
</feature>
<feature type="compositionally biased region" description="Low complexity" evidence="1">
    <location>
        <begin position="982"/>
        <end position="1005"/>
    </location>
</feature>
<feature type="compositionally biased region" description="Polar residues" evidence="1">
    <location>
        <begin position="1383"/>
        <end position="1394"/>
    </location>
</feature>
<feature type="compositionally biased region" description="Basic and acidic residues" evidence="1">
    <location>
        <begin position="278"/>
        <end position="296"/>
    </location>
</feature>
<feature type="compositionally biased region" description="Basic residues" evidence="1">
    <location>
        <begin position="2385"/>
        <end position="2394"/>
    </location>
</feature>
<reference evidence="2 3" key="1">
    <citation type="journal article" date="2017" name="Int. J. Parasitol.">
        <title>The genome of the protozoan parasite Cystoisospora suis and a reverse vaccinology approach to identify vaccine candidates.</title>
        <authorList>
            <person name="Palmieri N."/>
            <person name="Shrestha A."/>
            <person name="Ruttkowski B."/>
            <person name="Beck T."/>
            <person name="Vogl C."/>
            <person name="Tomley F."/>
            <person name="Blake D.P."/>
            <person name="Joachim A."/>
        </authorList>
    </citation>
    <scope>NUCLEOTIDE SEQUENCE [LARGE SCALE GENOMIC DNA]</scope>
    <source>
        <strain evidence="2 3">Wien I</strain>
    </source>
</reference>
<feature type="region of interest" description="Disordered" evidence="1">
    <location>
        <begin position="1602"/>
        <end position="1874"/>
    </location>
</feature>
<feature type="compositionally biased region" description="Low complexity" evidence="1">
    <location>
        <begin position="369"/>
        <end position="409"/>
    </location>
</feature>
<feature type="compositionally biased region" description="Basic and acidic residues" evidence="1">
    <location>
        <begin position="1364"/>
        <end position="1378"/>
    </location>
</feature>
<feature type="region of interest" description="Disordered" evidence="1">
    <location>
        <begin position="1227"/>
        <end position="1456"/>
    </location>
</feature>
<keyword evidence="2" id="KW-0808">Transferase</keyword>
<feature type="compositionally biased region" description="Polar residues" evidence="1">
    <location>
        <begin position="303"/>
        <end position="313"/>
    </location>
</feature>
<feature type="region of interest" description="Disordered" evidence="1">
    <location>
        <begin position="1"/>
        <end position="26"/>
    </location>
</feature>
<feature type="compositionally biased region" description="Low complexity" evidence="1">
    <location>
        <begin position="843"/>
        <end position="857"/>
    </location>
</feature>
<feature type="compositionally biased region" description="Low complexity" evidence="1">
    <location>
        <begin position="1314"/>
        <end position="1328"/>
    </location>
</feature>
<feature type="compositionally biased region" description="Basic and acidic residues" evidence="1">
    <location>
        <begin position="2371"/>
        <end position="2384"/>
    </location>
</feature>
<feature type="compositionally biased region" description="Low complexity" evidence="1">
    <location>
        <begin position="1761"/>
        <end position="1772"/>
    </location>
</feature>
<sequence length="2463" mass="267044">MRETREPSNEAKESEAQKEAREDFIQATPEVAYDTVTQKMLHPRYIAEFLAVHGRQNRSSPSPPSSTSSSESNDVTIRHLTSNDKRSSSVSSTSLHEPNASFDTSGTPHTTSVEVSPFLQPVFSSEFSRGGGEGVSQGGHRPSHQYHPRPLPPPVQQQNHHEKTSSFSSDYCLLPSPMSHARSPPNLTANGGVLLSQAISHEGSHAQETHRGDRSVHRYQDRSVTDRHSSDACLSSSQHLSVTIPALARQENGPQDLERCHPQGQKADSRHLLVSTTPDERRDITRVPPENRKDLSHLPILTHDNTPSNQESTHLLPHLNEPNLSVSSSSSATALASSRPHHVSSLSRGGVCPAAKSLVKPRRRQSIHPPASEPSSVSLSSSHITTAAATSTTTTTIPTPSSSASSIPSSIFPVSSKCTEISSLHDKKGSDLIHSRRDDLEAPLSLSPKTKRGLDKVSLVKENSCLAREGKEGGIFSSSTLDTHVKEEDSQENKRNERVEEGETSIRKPLPFMGHHSTLHCNKNPSSFTAAPVFTLPETMKDTKREGEEKEEGLSREGSEMRRDMDSLCQEEREIESRGEGESLIEKLLNQDQSRISLDLHSSTASSFLQGTSSLSSSSLLAQGVEEQTVEGKGDRGGLRSSDERKLQHEGNGSRGEEAEGRREEEDRMRESLTTSSMENGDMTMTRGEKKPPSQTHEIVGVPQTKKKKKGREVSPCSHSPSTSGDHRCRPPSAEEETPSNIATAAESSSSSIGGGDIKGEEEGEASMKKNSSRRRETSKTRGGGGTWGRLKKKKNTTEDQHLQEGTEEISKKRRSRSETSASSSSSSKKFKGGGKDDSMEMSSTTTSSTSSSSSSSYLVEKTPSDLISSSSCSSSGGGVSTHHCDGAVHPSSSTAATPPDESPCREIVEEDLPDSYKDKSPSTFSLSSSSFTEKHVSSSSLASPSPPPPHRSLFSPSSSSPSHRIRPLSRLHSHQHRPTVARLSSSSSPYLGCASSSSSSSSSGARKKISSAKRRKNLSKGARNSRTSPASSSSSRIGSGGRYAQQHHSPNHRPSVGRFSSSSSYGMLNSGGRMTGTGFACGGGGGGISSGSTSSSGSGDLSAKVRRLVEQTMLEKHRIVWIERGEVKGFLPLPGMKEERVYLVWTEKGLDILADVQAYIPWTHCPVLMPARQRQKQTPFLILSSTALSLLFSQVCRRNSTAVFRLPLRRTPASYQKHVLHLLRTPDEVSPSSSPFQETGGGSVFSSSGNKRTSSRNHRLSSSPGVPTSRSVMKTSSSEKKVKEGRGEEATISHGRTKDDLSSETRPRQQMLETSSPSSSPSQETSSLAEKAPIDGDTLQKCVSTTTTPASHESIKENNSLHTKGEGCHLDGERGEGGGKVSSFQQNDTSLISGNDLKDGTQDESKIMSPPSSSLPPSTSVAGLESSCTSLTVEKWMKEEEREAKKSSFQAQDGEDLVKENHLIKLEQEDCMHKMNTLPSPLTTMIPSLSSSLSSSFSSYFSSLPLDTANEEGPSQSREDMAVTACVRVNSKEPVCTSSAETIDGMQSAKEEEEKKKEEKENKLVSCEETLSESMGVLDVSLPSLDGDRWLTSDEARERYALEKEDKHKKEESLLLSLKKEDDKESWVGGWQHDNCRGERKQEKISSDGEQVRKEEDHERQEMTNSLPVKSLLDNESREASPSSSLSCSAPPSSCQGEMCRSENLSPEEVSSVYPQTGLSGHLKGKENEEEENVELKTADESEEKSEAIDKKREKKNKASFSSSSSLISLSTQDNKASLRASSSSSISSSSQSPSLRSSSSAPTVSQSSPGQDSQGRNEEEEERRLDRNASEGGEIRDSEEKKKNRNDSSSSLSSTTPAAGAPADSRGRSVDEGNFFREQESEFCSMSASSSRSSVATASARDATTSRHALPAVSSGGGGGSSVNYSHAKRGIQTSLPIDMKDFYCCSQGKVVGEDYVYFRQCLPDDEGADVYDINLSIRKRPKKLLLKKSKFLSRLAASSSSSSFGVLSSKTATGESDVQDESSRSRGEGGLSSPSSTVGLAAAQDSSNVDARESILFNSGDRLQGFDHEGGRGSQGDESTEGHAEQTHAPSSSSQARAGEGDIEKPAQGDRREGEMTTMNDKNQKSAVPLSPEDVLKSLLTSPQREEGKEREGGGGTGGDQNTVVVKRTVWAYVDEYEDDSMDSRLDLPVAYTSEMKVLLGLAPSPTPHRCNSMSLASHRVSSVAQQRFRMFQCHPDSEEARGEELHPYEPLPPSSSSSTSCSSARCSDAEEEEGENEDEKEKTSDQIDASSSVTQETGEEEKEEGGEKKGGEQEGKREEKDTKDGDEEHKEEEKTSEEDKSKEQGKEEKEEDGGEIKNEAAEVSSLDEDKKRNESADKKNSKTKQQKKKKGEKEEGVSEKGVGDKRGRKSNDVLGRSRDDQKDKKEQEEEEELTSGPVAPQLDSQEEEERDRARKKKKE</sequence>
<feature type="region of interest" description="Disordered" evidence="1">
    <location>
        <begin position="1538"/>
        <end position="1571"/>
    </location>
</feature>
<feature type="compositionally biased region" description="Low complexity" evidence="1">
    <location>
        <begin position="606"/>
        <end position="621"/>
    </location>
</feature>
<feature type="compositionally biased region" description="Acidic residues" evidence="1">
    <location>
        <begin position="2273"/>
        <end position="2282"/>
    </location>
</feature>
<dbReference type="GO" id="GO:0008168">
    <property type="term" value="F:methyltransferase activity"/>
    <property type="evidence" value="ECO:0007669"/>
    <property type="project" value="UniProtKB-KW"/>
</dbReference>
<feature type="compositionally biased region" description="Polar residues" evidence="1">
    <location>
        <begin position="2290"/>
        <end position="2299"/>
    </location>
</feature>
<feature type="compositionally biased region" description="Basic residues" evidence="1">
    <location>
        <begin position="964"/>
        <end position="980"/>
    </location>
</feature>
<feature type="compositionally biased region" description="Basic and acidic residues" evidence="1">
    <location>
        <begin position="1397"/>
        <end position="1407"/>
    </location>
</feature>
<feature type="compositionally biased region" description="Basic and acidic residues" evidence="1">
    <location>
        <begin position="2309"/>
        <end position="2364"/>
    </location>
</feature>
<feature type="compositionally biased region" description="Low complexity" evidence="1">
    <location>
        <begin position="2258"/>
        <end position="2270"/>
    </location>
</feature>
<feature type="region of interest" description="Disordered" evidence="1">
    <location>
        <begin position="604"/>
        <end position="1065"/>
    </location>
</feature>
<feature type="compositionally biased region" description="Polar residues" evidence="1">
    <location>
        <begin position="1261"/>
        <end position="1277"/>
    </location>
</feature>
<feature type="compositionally biased region" description="Low complexity" evidence="1">
    <location>
        <begin position="325"/>
        <end position="338"/>
    </location>
</feature>
<keyword evidence="2" id="KW-0489">Methyltransferase</keyword>
<feature type="region of interest" description="Disordered" evidence="1">
    <location>
        <begin position="1888"/>
        <end position="1925"/>
    </location>
</feature>
<feature type="compositionally biased region" description="Basic and acidic residues" evidence="1">
    <location>
        <begin position="1602"/>
        <end position="1627"/>
    </location>
</feature>
<feature type="compositionally biased region" description="Basic and acidic residues" evidence="1">
    <location>
        <begin position="1436"/>
        <end position="1447"/>
    </location>
</feature>
<feature type="compositionally biased region" description="Basic and acidic residues" evidence="1">
    <location>
        <begin position="1635"/>
        <end position="1663"/>
    </location>
</feature>
<feature type="region of interest" description="Disordered" evidence="1">
    <location>
        <begin position="474"/>
        <end position="512"/>
    </location>
</feature>
<feature type="compositionally biased region" description="Basic and acidic residues" evidence="1">
    <location>
        <begin position="655"/>
        <end position="671"/>
    </location>
</feature>
<feature type="compositionally biased region" description="Low complexity" evidence="1">
    <location>
        <begin position="1410"/>
        <end position="1421"/>
    </location>
</feature>
<feature type="compositionally biased region" description="Low complexity" evidence="1">
    <location>
        <begin position="922"/>
        <end position="944"/>
    </location>
</feature>
<feature type="compositionally biased region" description="Polar residues" evidence="1">
    <location>
        <begin position="1342"/>
        <end position="1363"/>
    </location>
</feature>
<dbReference type="Proteomes" id="UP000221165">
    <property type="component" value="Unassembled WGS sequence"/>
</dbReference>
<feature type="compositionally biased region" description="Basic and acidic residues" evidence="1">
    <location>
        <begin position="2102"/>
        <end position="2118"/>
    </location>
</feature>
<keyword evidence="3" id="KW-1185">Reference proteome</keyword>
<dbReference type="OrthoDB" id="339390at2759"/>
<dbReference type="GO" id="GO:0032259">
    <property type="term" value="P:methylation"/>
    <property type="evidence" value="ECO:0007669"/>
    <property type="project" value="UniProtKB-KW"/>
</dbReference>
<feature type="compositionally biased region" description="Basic and acidic residues" evidence="1">
    <location>
        <begin position="2395"/>
        <end position="2431"/>
    </location>
</feature>
<dbReference type="EMBL" id="MIGC01002113">
    <property type="protein sequence ID" value="PHJ21658.1"/>
    <property type="molecule type" value="Genomic_DNA"/>
</dbReference>
<feature type="region of interest" description="Disordered" evidence="1">
    <location>
        <begin position="2240"/>
        <end position="2463"/>
    </location>
</feature>
<gene>
    <name evidence="2" type="ORF">CSUI_004496</name>
</gene>
<feature type="compositionally biased region" description="Polar residues" evidence="1">
    <location>
        <begin position="88"/>
        <end position="114"/>
    </location>
</feature>
<proteinExistence type="predicted"/>
<comment type="caution">
    <text evidence="2">The sequence shown here is derived from an EMBL/GenBank/DDBJ whole genome shotgun (WGS) entry which is preliminary data.</text>
</comment>
<feature type="compositionally biased region" description="Basic and acidic residues" evidence="1">
    <location>
        <begin position="1735"/>
        <end position="1753"/>
    </location>
</feature>
<feature type="compositionally biased region" description="Low complexity" evidence="1">
    <location>
        <begin position="1681"/>
        <end position="1696"/>
    </location>
</feature>
<feature type="compositionally biased region" description="Basic and acidic residues" evidence="1">
    <location>
        <begin position="1824"/>
        <end position="1848"/>
    </location>
</feature>
<feature type="region of interest" description="Disordered" evidence="1">
    <location>
        <begin position="2007"/>
        <end position="2049"/>
    </location>
</feature>
<evidence type="ECO:0000313" key="2">
    <source>
        <dbReference type="EMBL" id="PHJ21658.1"/>
    </source>
</evidence>
<feature type="region of interest" description="Disordered" evidence="1">
    <location>
        <begin position="536"/>
        <end position="582"/>
    </location>
</feature>
<feature type="compositionally biased region" description="Basic and acidic residues" evidence="1">
    <location>
        <begin position="2147"/>
        <end position="2156"/>
    </location>
</feature>
<feature type="compositionally biased region" description="Basic and acidic residues" evidence="1">
    <location>
        <begin position="202"/>
        <end position="230"/>
    </location>
</feature>
<dbReference type="VEuPathDB" id="ToxoDB:CSUI_004496"/>
<feature type="compositionally biased region" description="Basic and acidic residues" evidence="1">
    <location>
        <begin position="256"/>
        <end position="271"/>
    </location>
</feature>
<organism evidence="2 3">
    <name type="scientific">Cystoisospora suis</name>
    <dbReference type="NCBI Taxonomy" id="483139"/>
    <lineage>
        <taxon>Eukaryota</taxon>
        <taxon>Sar</taxon>
        <taxon>Alveolata</taxon>
        <taxon>Apicomplexa</taxon>
        <taxon>Conoidasida</taxon>
        <taxon>Coccidia</taxon>
        <taxon>Eucoccidiorida</taxon>
        <taxon>Eimeriorina</taxon>
        <taxon>Sarcocystidae</taxon>
        <taxon>Cystoisospora</taxon>
    </lineage>
</organism>
<evidence type="ECO:0000256" key="1">
    <source>
        <dbReference type="SAM" id="MobiDB-lite"/>
    </source>
</evidence>
<feature type="compositionally biased region" description="Basic and acidic residues" evidence="1">
    <location>
        <begin position="483"/>
        <end position="506"/>
    </location>
</feature>